<evidence type="ECO:0008006" key="3">
    <source>
        <dbReference type="Google" id="ProtNLM"/>
    </source>
</evidence>
<name>A0A067LCB4_JATCU</name>
<evidence type="ECO:0000313" key="2">
    <source>
        <dbReference type="Proteomes" id="UP000027138"/>
    </source>
</evidence>
<dbReference type="EMBL" id="KK914220">
    <property type="protein sequence ID" value="KDP46126.1"/>
    <property type="molecule type" value="Genomic_DNA"/>
</dbReference>
<sequence length="115" mass="12394">MVGTLMFGNLPSDPYSIFTFAKRYLREWETTSSVSPLHPTSSLPSQPAVDIDVIWTPAIGVIKGNVDVAIFQAQNHYSYSAVFCDSDGLFISAMSGHSGHSPRSVTPTMAEALGL</sequence>
<dbReference type="AlphaFoldDB" id="A0A067LCB4"/>
<accession>A0A067LCB4</accession>
<gene>
    <name evidence="1" type="ORF">JCGZ_06637</name>
</gene>
<proteinExistence type="predicted"/>
<reference evidence="1 2" key="1">
    <citation type="journal article" date="2014" name="PLoS ONE">
        <title>Global Analysis of Gene Expression Profiles in Physic Nut (Jatropha curcas L.) Seedlings Exposed to Salt Stress.</title>
        <authorList>
            <person name="Zhang L."/>
            <person name="Zhang C."/>
            <person name="Wu P."/>
            <person name="Chen Y."/>
            <person name="Li M."/>
            <person name="Jiang H."/>
            <person name="Wu G."/>
        </authorList>
    </citation>
    <scope>NUCLEOTIDE SEQUENCE [LARGE SCALE GENOMIC DNA]</scope>
    <source>
        <strain evidence="2">cv. GZQX0401</strain>
        <tissue evidence="1">Young leaves</tissue>
    </source>
</reference>
<protein>
    <recommendedName>
        <fullName evidence="3">RNase H type-1 domain-containing protein</fullName>
    </recommendedName>
</protein>
<evidence type="ECO:0000313" key="1">
    <source>
        <dbReference type="EMBL" id="KDP46126.1"/>
    </source>
</evidence>
<organism evidence="1 2">
    <name type="scientific">Jatropha curcas</name>
    <name type="common">Barbados nut</name>
    <dbReference type="NCBI Taxonomy" id="180498"/>
    <lineage>
        <taxon>Eukaryota</taxon>
        <taxon>Viridiplantae</taxon>
        <taxon>Streptophyta</taxon>
        <taxon>Embryophyta</taxon>
        <taxon>Tracheophyta</taxon>
        <taxon>Spermatophyta</taxon>
        <taxon>Magnoliopsida</taxon>
        <taxon>eudicotyledons</taxon>
        <taxon>Gunneridae</taxon>
        <taxon>Pentapetalae</taxon>
        <taxon>rosids</taxon>
        <taxon>fabids</taxon>
        <taxon>Malpighiales</taxon>
        <taxon>Euphorbiaceae</taxon>
        <taxon>Crotonoideae</taxon>
        <taxon>Jatropheae</taxon>
        <taxon>Jatropha</taxon>
    </lineage>
</organism>
<dbReference type="Proteomes" id="UP000027138">
    <property type="component" value="Unassembled WGS sequence"/>
</dbReference>
<keyword evidence="2" id="KW-1185">Reference proteome</keyword>